<dbReference type="InterPro" id="IPR050807">
    <property type="entry name" value="TransReg_Diox_bact_type"/>
</dbReference>
<dbReference type="InterPro" id="IPR018653">
    <property type="entry name" value="ScfR_C"/>
</dbReference>
<dbReference type="CDD" id="cd00093">
    <property type="entry name" value="HTH_XRE"/>
    <property type="match status" value="1"/>
</dbReference>
<protein>
    <submittedName>
        <fullName evidence="6">Transcriptional regulator, XRE family</fullName>
    </submittedName>
</protein>
<dbReference type="PANTHER" id="PTHR46797:SF23">
    <property type="entry name" value="HTH-TYPE TRANSCRIPTIONAL REGULATOR SUTR"/>
    <property type="match status" value="1"/>
</dbReference>
<accession>H6SR99</accession>
<dbReference type="Pfam" id="PF01381">
    <property type="entry name" value="HTH_3"/>
    <property type="match status" value="1"/>
</dbReference>
<comment type="similarity">
    <text evidence="1">Belongs to the short-chain fatty acyl-CoA assimilation regulator (ScfR) family.</text>
</comment>
<dbReference type="STRING" id="1150469.RSPPHO_03195"/>
<dbReference type="PATRIC" id="fig|1150469.3.peg.3598"/>
<dbReference type="InterPro" id="IPR010359">
    <property type="entry name" value="IrrE_HExxH"/>
</dbReference>
<dbReference type="PROSITE" id="PS50943">
    <property type="entry name" value="HTH_CROC1"/>
    <property type="match status" value="1"/>
</dbReference>
<reference evidence="6 7" key="1">
    <citation type="submission" date="2012-02" db="EMBL/GenBank/DDBJ databases">
        <title>Shotgun genome sequence of Phaeospirillum photometricum DSM 122.</title>
        <authorList>
            <person name="Duquesne K."/>
            <person name="Sturgis J."/>
        </authorList>
    </citation>
    <scope>NUCLEOTIDE SEQUENCE [LARGE SCALE GENOMIC DNA]</scope>
    <source>
        <strain evidence="7">DSM122</strain>
    </source>
</reference>
<dbReference type="HOGENOM" id="CLU_046383_0_0_5"/>
<evidence type="ECO:0000256" key="3">
    <source>
        <dbReference type="ARBA" id="ARBA00023125"/>
    </source>
</evidence>
<dbReference type="KEGG" id="rpm:RSPPHO_03195"/>
<dbReference type="SUPFAM" id="SSF47413">
    <property type="entry name" value="lambda repressor-like DNA-binding domains"/>
    <property type="match status" value="1"/>
</dbReference>
<dbReference type="EMBL" id="HE663493">
    <property type="protein sequence ID" value="CCG09821.1"/>
    <property type="molecule type" value="Genomic_DNA"/>
</dbReference>
<dbReference type="eggNOG" id="COG3800">
    <property type="taxonomic scope" value="Bacteria"/>
</dbReference>
<dbReference type="Pfam" id="PF09856">
    <property type="entry name" value="ScfRs"/>
    <property type="match status" value="1"/>
</dbReference>
<evidence type="ECO:0000313" key="7">
    <source>
        <dbReference type="Proteomes" id="UP000033220"/>
    </source>
</evidence>
<dbReference type="eggNOG" id="COG1396">
    <property type="taxonomic scope" value="Bacteria"/>
</dbReference>
<dbReference type="InterPro" id="IPR010982">
    <property type="entry name" value="Lambda_DNA-bd_dom_sf"/>
</dbReference>
<proteinExistence type="inferred from homology"/>
<dbReference type="GO" id="GO:0003677">
    <property type="term" value="F:DNA binding"/>
    <property type="evidence" value="ECO:0007669"/>
    <property type="project" value="UniProtKB-KW"/>
</dbReference>
<organism evidence="6 7">
    <name type="scientific">Pararhodospirillum photometricum DSM 122</name>
    <dbReference type="NCBI Taxonomy" id="1150469"/>
    <lineage>
        <taxon>Bacteria</taxon>
        <taxon>Pseudomonadati</taxon>
        <taxon>Pseudomonadota</taxon>
        <taxon>Alphaproteobacteria</taxon>
        <taxon>Rhodospirillales</taxon>
        <taxon>Rhodospirillaceae</taxon>
        <taxon>Pararhodospirillum</taxon>
    </lineage>
</organism>
<evidence type="ECO:0000256" key="2">
    <source>
        <dbReference type="ARBA" id="ARBA00023015"/>
    </source>
</evidence>
<evidence type="ECO:0000256" key="4">
    <source>
        <dbReference type="ARBA" id="ARBA00023163"/>
    </source>
</evidence>
<dbReference type="PANTHER" id="PTHR46797">
    <property type="entry name" value="HTH-TYPE TRANSCRIPTIONAL REGULATOR"/>
    <property type="match status" value="1"/>
</dbReference>
<dbReference type="Proteomes" id="UP000033220">
    <property type="component" value="Chromosome DSM 122"/>
</dbReference>
<gene>
    <name evidence="6" type="ORF">RSPPHO_03195</name>
</gene>
<sequence length="472" mass="51441">MSKAYMGARLKRLREDRGLTQAALARKLDLSPSYLNQLERNQRPLTVAVLVRLSSVFGIDVQMFSEEDEGRLLADLREALGESGVGDGVSLSELKDLVSSMPLVGRAVVTLHQRVRAQAERLEALALSLGTPLDGAAPSALPHEQVRDFFYQHHNHIPALDEAAEALYASGVLTLEDREGGLERLLRTEHGVTTRLLGEAELGPGVTRHYDPERRDLALSRRLGAGQRMFQMATQLAFLAHDSLLTRLTAEPGLAPPDARALARIGLAAYFAGAVVLPYGPFLAAAEACRYDIEVLGETFGVGFETVCHRLSTLQRPGARGVPFFFVRVDRAGNMSKRQSATDFHFSRVGGSCPLWVVYEAFATPGRTLTQVARMPDGRGYLWVARTITHRHGGFGALEKTFAIGLGCDLRHAPRLVYARGLDLADPEAATPIGAGCKVCERSGCPQRAFPPIGRRVQADERQSRADPYAVA</sequence>
<dbReference type="AlphaFoldDB" id="H6SR99"/>
<dbReference type="Gene3D" id="1.10.260.40">
    <property type="entry name" value="lambda repressor-like DNA-binding domains"/>
    <property type="match status" value="1"/>
</dbReference>
<dbReference type="GO" id="GO:0003700">
    <property type="term" value="F:DNA-binding transcription factor activity"/>
    <property type="evidence" value="ECO:0007669"/>
    <property type="project" value="TreeGrafter"/>
</dbReference>
<dbReference type="InterPro" id="IPR001387">
    <property type="entry name" value="Cro/C1-type_HTH"/>
</dbReference>
<dbReference type="GO" id="GO:0005829">
    <property type="term" value="C:cytosol"/>
    <property type="evidence" value="ECO:0007669"/>
    <property type="project" value="TreeGrafter"/>
</dbReference>
<dbReference type="SMART" id="SM00530">
    <property type="entry name" value="HTH_XRE"/>
    <property type="match status" value="1"/>
</dbReference>
<dbReference type="InterPro" id="IPR026281">
    <property type="entry name" value="HTH_RamB"/>
</dbReference>
<evidence type="ECO:0000259" key="5">
    <source>
        <dbReference type="PROSITE" id="PS50943"/>
    </source>
</evidence>
<dbReference type="PIRSF" id="PIRSF019251">
    <property type="entry name" value="Rv0465c"/>
    <property type="match status" value="1"/>
</dbReference>
<keyword evidence="4" id="KW-0804">Transcription</keyword>
<keyword evidence="2" id="KW-0805">Transcription regulation</keyword>
<feature type="domain" description="HTH cro/C1-type" evidence="5">
    <location>
        <begin position="10"/>
        <end position="64"/>
    </location>
</feature>
<evidence type="ECO:0000313" key="6">
    <source>
        <dbReference type="EMBL" id="CCG09821.1"/>
    </source>
</evidence>
<keyword evidence="3" id="KW-0238">DNA-binding</keyword>
<evidence type="ECO:0000256" key="1">
    <source>
        <dbReference type="ARBA" id="ARBA00007227"/>
    </source>
</evidence>
<keyword evidence="7" id="KW-1185">Reference proteome</keyword>
<dbReference type="Pfam" id="PF06114">
    <property type="entry name" value="Peptidase_M78"/>
    <property type="match status" value="1"/>
</dbReference>
<dbReference type="OrthoDB" id="1123084at2"/>
<dbReference type="RefSeq" id="WP_014416449.1">
    <property type="nucleotide sequence ID" value="NC_017059.1"/>
</dbReference>
<name>H6SR99_PARPM</name>